<evidence type="ECO:0000256" key="1">
    <source>
        <dbReference type="SAM" id="MobiDB-lite"/>
    </source>
</evidence>
<feature type="compositionally biased region" description="Polar residues" evidence="1">
    <location>
        <begin position="69"/>
        <end position="94"/>
    </location>
</feature>
<reference evidence="2" key="1">
    <citation type="journal article" date="1997" name="Genes Dev.">
        <title>Chip, a widely expressed chromosomal protein required for segmentation and activity of a remote wing margin enhancer in Drosophila.</title>
        <authorList>
            <person name="Morcillo P."/>
            <person name="Rosen C."/>
            <person name="Baylies M.K."/>
            <person name="Dorsett D."/>
        </authorList>
    </citation>
    <scope>NUCLEOTIDE SEQUENCE</scope>
</reference>
<dbReference type="AlphaFoldDB" id="O18355"/>
<sequence length="153" mass="15028">MNRRGLNAGNTMTSQANIDDGSWKAVSEGGSMLPASNSAVLNPDGSNQSGFAQGGLPYNSAGNPYPPAGQSSPAGNQSIVFQNSNQPGSNTPQYTSSPAPSGSSTPGPVGAQNIPGNYPQSATAGNFNGPVGGPFGSPSSGPVQPAGQLGHSV</sequence>
<name>O18355_DROME</name>
<dbReference type="ExpressionAtlas" id="O18355">
    <property type="expression patterns" value="baseline and differential"/>
</dbReference>
<organism evidence="2">
    <name type="scientific">Drosophila melanogaster</name>
    <name type="common">Fruit fly</name>
    <dbReference type="NCBI Taxonomy" id="7227"/>
    <lineage>
        <taxon>Eukaryota</taxon>
        <taxon>Metazoa</taxon>
        <taxon>Ecdysozoa</taxon>
        <taxon>Arthropoda</taxon>
        <taxon>Hexapoda</taxon>
        <taxon>Insecta</taxon>
        <taxon>Pterygota</taxon>
        <taxon>Neoptera</taxon>
        <taxon>Endopterygota</taxon>
        <taxon>Diptera</taxon>
        <taxon>Brachycera</taxon>
        <taxon>Muscomorpha</taxon>
        <taxon>Ephydroidea</taxon>
        <taxon>Drosophilidae</taxon>
        <taxon>Drosophila</taxon>
        <taxon>Sophophora</taxon>
    </lineage>
</organism>
<protein>
    <submittedName>
        <fullName evidence="2">Short form of CHIP</fullName>
    </submittedName>
</protein>
<accession>O18355</accession>
<feature type="region of interest" description="Disordered" evidence="1">
    <location>
        <begin position="1"/>
        <end position="153"/>
    </location>
</feature>
<feature type="compositionally biased region" description="Polar residues" evidence="1">
    <location>
        <begin position="114"/>
        <end position="124"/>
    </location>
</feature>
<dbReference type="EMBL" id="AF010327">
    <property type="protein sequence ID" value="AAB62576.1"/>
    <property type="molecule type" value="Genomic_DNA"/>
</dbReference>
<dbReference type="OrthoDB" id="774557at2759"/>
<dbReference type="Bgee" id="FBgn0013764">
    <property type="expression patterns" value="Expressed in oviduct (Drosophila) and 108 other cell types or tissues"/>
</dbReference>
<dbReference type="VEuPathDB" id="VectorBase:FBgn0013764"/>
<gene>
    <name evidence="2" type="primary">Chip</name>
</gene>
<evidence type="ECO:0000313" key="2">
    <source>
        <dbReference type="EMBL" id="AAB62576.1"/>
    </source>
</evidence>
<feature type="compositionally biased region" description="Polar residues" evidence="1">
    <location>
        <begin position="34"/>
        <end position="51"/>
    </location>
</feature>
<proteinExistence type="predicted"/>
<dbReference type="HOGENOM" id="CLU_019283_0_0_1"/>
<feature type="compositionally biased region" description="Polar residues" evidence="1">
    <location>
        <begin position="8"/>
        <end position="17"/>
    </location>
</feature>
<feature type="compositionally biased region" description="Low complexity" evidence="1">
    <location>
        <begin position="95"/>
        <end position="108"/>
    </location>
</feature>